<sequence>MRVYSSHIVHVAERAVDLQRSLRFHGVYLMTCYQDLLTLNDTNGRFEEALKWAASLVEECKLCTGVQSSIFGRSTDMSTSDAAAADPAWTFKNKRESRVLVAARDLEPRTGGSWMQPILILKKPGPEKFVVPNYELEKINTFVETRNQLSSSDKALLDRLFSFPAELIETRVQRELNMSFEDLDERHPHVFQAACRWQLYNWDGLGVSIARNYFRHSCRPNVCVAFGPDLSFVAFHATRFIREGEELLVNYLDHSYEVREYRQKLLKEKWGFTWRSTTLCANSSMTGCRI</sequence>
<keyword evidence="3" id="KW-1185">Reference proteome</keyword>
<dbReference type="InterPro" id="IPR053185">
    <property type="entry name" value="SET_domain_protein"/>
</dbReference>
<dbReference type="PANTHER" id="PTHR47332">
    <property type="entry name" value="SET DOMAIN-CONTAINING PROTEIN 5"/>
    <property type="match status" value="1"/>
</dbReference>
<dbReference type="Proteomes" id="UP000799324">
    <property type="component" value="Unassembled WGS sequence"/>
</dbReference>
<gene>
    <name evidence="2" type="ORF">K491DRAFT_757395</name>
</gene>
<protein>
    <recommendedName>
        <fullName evidence="1">SET domain-containing protein</fullName>
    </recommendedName>
</protein>
<dbReference type="EMBL" id="MU004334">
    <property type="protein sequence ID" value="KAF2656573.1"/>
    <property type="molecule type" value="Genomic_DNA"/>
</dbReference>
<name>A0A6A6TCG1_9PLEO</name>
<reference evidence="2" key="1">
    <citation type="journal article" date="2020" name="Stud. Mycol.">
        <title>101 Dothideomycetes genomes: a test case for predicting lifestyles and emergence of pathogens.</title>
        <authorList>
            <person name="Haridas S."/>
            <person name="Albert R."/>
            <person name="Binder M."/>
            <person name="Bloem J."/>
            <person name="Labutti K."/>
            <person name="Salamov A."/>
            <person name="Andreopoulos B."/>
            <person name="Baker S."/>
            <person name="Barry K."/>
            <person name="Bills G."/>
            <person name="Bluhm B."/>
            <person name="Cannon C."/>
            <person name="Castanera R."/>
            <person name="Culley D."/>
            <person name="Daum C."/>
            <person name="Ezra D."/>
            <person name="Gonzalez J."/>
            <person name="Henrissat B."/>
            <person name="Kuo A."/>
            <person name="Liang C."/>
            <person name="Lipzen A."/>
            <person name="Lutzoni F."/>
            <person name="Magnuson J."/>
            <person name="Mondo S."/>
            <person name="Nolan M."/>
            <person name="Ohm R."/>
            <person name="Pangilinan J."/>
            <person name="Park H.-J."/>
            <person name="Ramirez L."/>
            <person name="Alfaro M."/>
            <person name="Sun H."/>
            <person name="Tritt A."/>
            <person name="Yoshinaga Y."/>
            <person name="Zwiers L.-H."/>
            <person name="Turgeon B."/>
            <person name="Goodwin S."/>
            <person name="Spatafora J."/>
            <person name="Crous P."/>
            <person name="Grigoriev I."/>
        </authorList>
    </citation>
    <scope>NUCLEOTIDE SEQUENCE</scope>
    <source>
        <strain evidence="2">CBS 122681</strain>
    </source>
</reference>
<evidence type="ECO:0000313" key="3">
    <source>
        <dbReference type="Proteomes" id="UP000799324"/>
    </source>
</evidence>
<dbReference type="Pfam" id="PF00856">
    <property type="entry name" value="SET"/>
    <property type="match status" value="1"/>
</dbReference>
<feature type="domain" description="SET" evidence="1">
    <location>
        <begin position="178"/>
        <end position="251"/>
    </location>
</feature>
<dbReference type="OrthoDB" id="265717at2759"/>
<dbReference type="PANTHER" id="PTHR47332:SF4">
    <property type="entry name" value="SET DOMAIN-CONTAINING PROTEIN 5"/>
    <property type="match status" value="1"/>
</dbReference>
<dbReference type="InterPro" id="IPR046341">
    <property type="entry name" value="SET_dom_sf"/>
</dbReference>
<dbReference type="SUPFAM" id="SSF82199">
    <property type="entry name" value="SET domain"/>
    <property type="match status" value="1"/>
</dbReference>
<dbReference type="InterPro" id="IPR001214">
    <property type="entry name" value="SET_dom"/>
</dbReference>
<dbReference type="AlphaFoldDB" id="A0A6A6TCG1"/>
<dbReference type="Gene3D" id="2.170.270.10">
    <property type="entry name" value="SET domain"/>
    <property type="match status" value="1"/>
</dbReference>
<evidence type="ECO:0000313" key="2">
    <source>
        <dbReference type="EMBL" id="KAF2656573.1"/>
    </source>
</evidence>
<evidence type="ECO:0000259" key="1">
    <source>
        <dbReference type="Pfam" id="PF00856"/>
    </source>
</evidence>
<proteinExistence type="predicted"/>
<dbReference type="CDD" id="cd20071">
    <property type="entry name" value="SET_SMYD"/>
    <property type="match status" value="1"/>
</dbReference>
<organism evidence="2 3">
    <name type="scientific">Lophiostoma macrostomum CBS 122681</name>
    <dbReference type="NCBI Taxonomy" id="1314788"/>
    <lineage>
        <taxon>Eukaryota</taxon>
        <taxon>Fungi</taxon>
        <taxon>Dikarya</taxon>
        <taxon>Ascomycota</taxon>
        <taxon>Pezizomycotina</taxon>
        <taxon>Dothideomycetes</taxon>
        <taxon>Pleosporomycetidae</taxon>
        <taxon>Pleosporales</taxon>
        <taxon>Lophiostomataceae</taxon>
        <taxon>Lophiostoma</taxon>
    </lineage>
</organism>
<accession>A0A6A6TCG1</accession>